<dbReference type="RefSeq" id="WP_015818226.1">
    <property type="nucleotide sequence ID" value="NC_012997.1"/>
</dbReference>
<evidence type="ECO:0000259" key="1">
    <source>
        <dbReference type="PROSITE" id="PS50075"/>
    </source>
</evidence>
<dbReference type="PROSITE" id="PS50075">
    <property type="entry name" value="CARRIER"/>
    <property type="match status" value="1"/>
</dbReference>
<proteinExistence type="predicted"/>
<sequence>MSEVSVEQRLKELLLKLLEGSVNSDQLAYDTPLINGGLSIDSMVQLRLLNSMEEEFDIEVDDDDVEESVFQNLTTLANYVRSKL</sequence>
<dbReference type="InterPro" id="IPR036736">
    <property type="entry name" value="ACP-like_sf"/>
</dbReference>
<dbReference type="HOGENOM" id="CLU_108696_8_4_6"/>
<feature type="domain" description="Carrier" evidence="1">
    <location>
        <begin position="1"/>
        <end position="84"/>
    </location>
</feature>
<dbReference type="SUPFAM" id="SSF47336">
    <property type="entry name" value="ACP-like"/>
    <property type="match status" value="1"/>
</dbReference>
<evidence type="ECO:0000313" key="2">
    <source>
        <dbReference type="EMBL" id="ACR12114.1"/>
    </source>
</evidence>
<evidence type="ECO:0000313" key="3">
    <source>
        <dbReference type="Proteomes" id="UP000009080"/>
    </source>
</evidence>
<protein>
    <recommendedName>
        <fullName evidence="1">Carrier domain-containing protein</fullName>
    </recommendedName>
</protein>
<dbReference type="STRING" id="377629.TERTU_4525"/>
<dbReference type="Pfam" id="PF00550">
    <property type="entry name" value="PP-binding"/>
    <property type="match status" value="1"/>
</dbReference>
<dbReference type="EMBL" id="CP001614">
    <property type="protein sequence ID" value="ACR12114.1"/>
    <property type="molecule type" value="Genomic_DNA"/>
</dbReference>
<dbReference type="eggNOG" id="ENOG5030TAD">
    <property type="taxonomic scope" value="Bacteria"/>
</dbReference>
<name>C5BJP0_TERTT</name>
<dbReference type="AlphaFoldDB" id="C5BJP0"/>
<dbReference type="GeneID" id="58407726"/>
<dbReference type="KEGG" id="ttu:TERTU_4525"/>
<dbReference type="Proteomes" id="UP000009080">
    <property type="component" value="Chromosome"/>
</dbReference>
<dbReference type="OrthoDB" id="9925719at2"/>
<keyword evidence="3" id="KW-1185">Reference proteome</keyword>
<accession>C5BJP0</accession>
<organism evidence="2 3">
    <name type="scientific">Teredinibacter turnerae (strain ATCC 39867 / T7901)</name>
    <dbReference type="NCBI Taxonomy" id="377629"/>
    <lineage>
        <taxon>Bacteria</taxon>
        <taxon>Pseudomonadati</taxon>
        <taxon>Pseudomonadota</taxon>
        <taxon>Gammaproteobacteria</taxon>
        <taxon>Cellvibrionales</taxon>
        <taxon>Cellvibrionaceae</taxon>
        <taxon>Teredinibacter</taxon>
    </lineage>
</organism>
<gene>
    <name evidence="2" type="ordered locus">TERTU_4525</name>
</gene>
<dbReference type="Gene3D" id="1.10.1200.10">
    <property type="entry name" value="ACP-like"/>
    <property type="match status" value="1"/>
</dbReference>
<reference evidence="2 3" key="1">
    <citation type="journal article" date="2009" name="PLoS ONE">
        <title>The complete genome of Teredinibacter turnerae T7901: an intracellular endosymbiont of marine wood-boring bivalves (shipworms).</title>
        <authorList>
            <person name="Yang J.C."/>
            <person name="Madupu R."/>
            <person name="Durkin A.S."/>
            <person name="Ekborg N.A."/>
            <person name="Pedamallu C.S."/>
            <person name="Hostetler J.B."/>
            <person name="Radune D."/>
            <person name="Toms B.S."/>
            <person name="Henrissat B."/>
            <person name="Coutinho P.M."/>
            <person name="Schwarz S."/>
            <person name="Field L."/>
            <person name="Trindade-Silva A.E."/>
            <person name="Soares C.A.G."/>
            <person name="Elshahawi S."/>
            <person name="Hanora A."/>
            <person name="Schmidt E.W."/>
            <person name="Haygood M.G."/>
            <person name="Posfai J."/>
            <person name="Benner J."/>
            <person name="Madinger C."/>
            <person name="Nove J."/>
            <person name="Anton B."/>
            <person name="Chaudhary K."/>
            <person name="Foster J."/>
            <person name="Holman A."/>
            <person name="Kumar S."/>
            <person name="Lessard P.A."/>
            <person name="Luyten Y.A."/>
            <person name="Slatko B."/>
            <person name="Wood N."/>
            <person name="Wu B."/>
            <person name="Teplitski M."/>
            <person name="Mougous J.D."/>
            <person name="Ward N."/>
            <person name="Eisen J.A."/>
            <person name="Badger J.H."/>
            <person name="Distel D.L."/>
        </authorList>
    </citation>
    <scope>NUCLEOTIDE SEQUENCE [LARGE SCALE GENOMIC DNA]</scope>
    <source>
        <strain evidence="3">ATCC 39867 / T7901</strain>
    </source>
</reference>
<dbReference type="InterPro" id="IPR009081">
    <property type="entry name" value="PP-bd_ACP"/>
</dbReference>